<keyword evidence="10 16" id="KW-0492">Microsome</keyword>
<evidence type="ECO:0000256" key="15">
    <source>
        <dbReference type="ARBA" id="ARBA00024180"/>
    </source>
</evidence>
<comment type="subcellular location">
    <subcellularLocation>
        <location evidence="16">Cytoplasm</location>
    </subcellularLocation>
    <subcellularLocation>
        <location evidence="2 16">Endoplasmic reticulum membrane</location>
        <topology evidence="2 16">Peripheral membrane protein</topology>
    </subcellularLocation>
    <subcellularLocation>
        <location evidence="16">Microsome membrane</location>
        <topology evidence="16">Peripheral membrane protein</topology>
    </subcellularLocation>
</comment>
<dbReference type="InterPro" id="IPR042938">
    <property type="entry name" value="Sfh5"/>
</dbReference>
<dbReference type="GO" id="GO:0046872">
    <property type="term" value="F:metal ion binding"/>
    <property type="evidence" value="ECO:0007669"/>
    <property type="project" value="UniProtKB-KW"/>
</dbReference>
<dbReference type="OrthoDB" id="75724at2759"/>
<dbReference type="STRING" id="1245769.A0A0C7NDS8"/>
<feature type="domain" description="CRAL-TRIO" evidence="17">
    <location>
        <begin position="92"/>
        <end position="258"/>
    </location>
</feature>
<comment type="similarity">
    <text evidence="3 16">Belongs to the SFH5 family.</text>
</comment>
<evidence type="ECO:0000256" key="4">
    <source>
        <dbReference type="ARBA" id="ARBA00018320"/>
    </source>
</evidence>
<dbReference type="InterPro" id="IPR036273">
    <property type="entry name" value="CRAL/TRIO_N_dom_sf"/>
</dbReference>
<dbReference type="PANTHER" id="PTHR47669:SF1">
    <property type="entry name" value="PHOSPHATIDYLINOSITOL TRANSFER PROTEIN SFH5"/>
    <property type="match status" value="1"/>
</dbReference>
<name>A0A0C7NDS8_9SACH</name>
<dbReference type="InterPro" id="IPR036865">
    <property type="entry name" value="CRAL-TRIO_dom_sf"/>
</dbReference>
<keyword evidence="5 16" id="KW-0813">Transport</keyword>
<evidence type="ECO:0000313" key="19">
    <source>
        <dbReference type="Proteomes" id="UP000054304"/>
    </source>
</evidence>
<keyword evidence="8" id="KW-0479">Metal-binding</keyword>
<dbReference type="GO" id="GO:0008526">
    <property type="term" value="F:phosphatidylinositol transfer activity"/>
    <property type="evidence" value="ECO:0007669"/>
    <property type="project" value="UniProtKB-UniRule"/>
</dbReference>
<dbReference type="GO" id="GO:0032541">
    <property type="term" value="C:cortical endoplasmic reticulum"/>
    <property type="evidence" value="ECO:0007669"/>
    <property type="project" value="EnsemblFungi"/>
</dbReference>
<evidence type="ECO:0000256" key="10">
    <source>
        <dbReference type="ARBA" id="ARBA00022848"/>
    </source>
</evidence>
<sequence>MQFANDLERKAFDKLVKNLPTLIEQKCHGHDELYGHKLLPGEYYEETIAHALVYKFCKAYKFEYEAAASALCSTLNWRKEFDPLSAAFSERHDETLTKIGVLTKYPEEQANRKVVTWNLYGTLAKQTHVFKDINKFLRYRIGLMERSIGLLDFDDESNNYVAQVHDYDGVSMWRMDPQIKKCTKQVIAVFQEHYPELLSAKFFINVPSLLTWVYDVVMKFVSEDTRKKFVVLNDGTKLGQYLPSAPSILYGGKSKETLQAQNVLEVRPTDYTLHLFQQKVSADVE</sequence>
<keyword evidence="19" id="KW-1185">Reference proteome</keyword>
<evidence type="ECO:0000259" key="17">
    <source>
        <dbReference type="PROSITE" id="PS50191"/>
    </source>
</evidence>
<evidence type="ECO:0000256" key="3">
    <source>
        <dbReference type="ARBA" id="ARBA00006667"/>
    </source>
</evidence>
<gene>
    <name evidence="18" type="ORF">LALA0_S11e04896g</name>
</gene>
<evidence type="ECO:0000256" key="13">
    <source>
        <dbReference type="ARBA" id="ARBA00023136"/>
    </source>
</evidence>
<dbReference type="Proteomes" id="UP000054304">
    <property type="component" value="Unassembled WGS sequence"/>
</dbReference>
<evidence type="ECO:0000256" key="6">
    <source>
        <dbReference type="ARBA" id="ARBA00022490"/>
    </source>
</evidence>
<dbReference type="SMART" id="SM00516">
    <property type="entry name" value="SEC14"/>
    <property type="match status" value="1"/>
</dbReference>
<dbReference type="GO" id="GO:0005789">
    <property type="term" value="C:endoplasmic reticulum membrane"/>
    <property type="evidence" value="ECO:0007669"/>
    <property type="project" value="UniProtKB-SubCell"/>
</dbReference>
<comment type="catalytic activity">
    <reaction evidence="14">
        <text>a 1,2-diacyl-sn-glycero-3-phospho-(1D-myo-inositol)(in) = a 1,2-diacyl-sn-glycero-3-phospho-(1D-myo-inositol)(out)</text>
        <dbReference type="Rhea" id="RHEA:38691"/>
        <dbReference type="ChEBI" id="CHEBI:57880"/>
    </reaction>
    <physiologicalReaction direction="left-to-right" evidence="14">
        <dbReference type="Rhea" id="RHEA:38692"/>
    </physiologicalReaction>
</comment>
<keyword evidence="13 16" id="KW-0472">Membrane</keyword>
<dbReference type="GO" id="GO:0017157">
    <property type="term" value="P:regulation of exocytosis"/>
    <property type="evidence" value="ECO:0007669"/>
    <property type="project" value="EnsemblFungi"/>
</dbReference>
<organism evidence="18 19">
    <name type="scientific">Lachancea lanzarotensis</name>
    <dbReference type="NCBI Taxonomy" id="1245769"/>
    <lineage>
        <taxon>Eukaryota</taxon>
        <taxon>Fungi</taxon>
        <taxon>Dikarya</taxon>
        <taxon>Ascomycota</taxon>
        <taxon>Saccharomycotina</taxon>
        <taxon>Saccharomycetes</taxon>
        <taxon>Saccharomycetales</taxon>
        <taxon>Saccharomycetaceae</taxon>
        <taxon>Lachancea</taxon>
    </lineage>
</organism>
<comment type="function">
    <text evidence="15">Non-classical phosphatidylinositol (PtdIns) transfer protein (PITP), which exhibits PtdIns-binding/transfer activity in the absence of detectable PtdCho-binding/transfer activity. Regulates PtdIns(4,5)P2 homeostasis at the plasma membrane. Heme-binding protein that may play a role in organic oxidant-induced stress responses.</text>
</comment>
<dbReference type="Gene3D" id="3.40.525.10">
    <property type="entry name" value="CRAL-TRIO lipid binding domain"/>
    <property type="match status" value="1"/>
</dbReference>
<keyword evidence="11" id="KW-0408">Iron</keyword>
<dbReference type="PANTHER" id="PTHR47669">
    <property type="entry name" value="PHOSPHATIDYLINOSITOL TRANSFER PROTEIN SFH5"/>
    <property type="match status" value="1"/>
</dbReference>
<dbReference type="CDD" id="cd00170">
    <property type="entry name" value="SEC14"/>
    <property type="match status" value="1"/>
</dbReference>
<dbReference type="GO" id="GO:0020037">
    <property type="term" value="F:heme binding"/>
    <property type="evidence" value="ECO:0007669"/>
    <property type="project" value="EnsemblFungi"/>
</dbReference>
<evidence type="ECO:0000256" key="11">
    <source>
        <dbReference type="ARBA" id="ARBA00023004"/>
    </source>
</evidence>
<protein>
    <recommendedName>
        <fullName evidence="4 16">Phosphatidylinositol transfer protein SFH5</fullName>
        <shortName evidence="16">PITP SFH5</shortName>
    </recommendedName>
</protein>
<dbReference type="SUPFAM" id="SSF46938">
    <property type="entry name" value="CRAL/TRIO N-terminal domain"/>
    <property type="match status" value="1"/>
</dbReference>
<evidence type="ECO:0000256" key="9">
    <source>
        <dbReference type="ARBA" id="ARBA00022824"/>
    </source>
</evidence>
<reference evidence="18 19" key="1">
    <citation type="submission" date="2014-12" db="EMBL/GenBank/DDBJ databases">
        <authorList>
            <person name="Neuveglise Cecile"/>
        </authorList>
    </citation>
    <scope>NUCLEOTIDE SEQUENCE [LARGE SCALE GENOMIC DNA]</scope>
    <source>
        <strain evidence="18 19">CBS 12615</strain>
    </source>
</reference>
<accession>A0A0C7NDS8</accession>
<dbReference type="SUPFAM" id="SSF52087">
    <property type="entry name" value="CRAL/TRIO domain"/>
    <property type="match status" value="1"/>
</dbReference>
<dbReference type="GO" id="GO:0046488">
    <property type="term" value="P:phosphatidylinositol metabolic process"/>
    <property type="evidence" value="ECO:0007669"/>
    <property type="project" value="EnsemblFungi"/>
</dbReference>
<keyword evidence="6 16" id="KW-0963">Cytoplasm</keyword>
<evidence type="ECO:0000256" key="12">
    <source>
        <dbReference type="ARBA" id="ARBA00023055"/>
    </source>
</evidence>
<keyword evidence="9 16" id="KW-0256">Endoplasmic reticulum</keyword>
<dbReference type="EMBL" id="LN736370">
    <property type="protein sequence ID" value="CEP64470.1"/>
    <property type="molecule type" value="Genomic_DNA"/>
</dbReference>
<dbReference type="Pfam" id="PF00650">
    <property type="entry name" value="CRAL_TRIO"/>
    <property type="match status" value="1"/>
</dbReference>
<proteinExistence type="inferred from homology"/>
<comment type="cofactor">
    <cofactor evidence="1">
        <name>heme b</name>
        <dbReference type="ChEBI" id="CHEBI:60344"/>
    </cofactor>
</comment>
<dbReference type="InterPro" id="IPR001251">
    <property type="entry name" value="CRAL-TRIO_dom"/>
</dbReference>
<evidence type="ECO:0000256" key="7">
    <source>
        <dbReference type="ARBA" id="ARBA00022617"/>
    </source>
</evidence>
<evidence type="ECO:0000313" key="18">
    <source>
        <dbReference type="EMBL" id="CEP64470.1"/>
    </source>
</evidence>
<dbReference type="PROSITE" id="PS50191">
    <property type="entry name" value="CRAL_TRIO"/>
    <property type="match status" value="1"/>
</dbReference>
<dbReference type="GO" id="GO:2000114">
    <property type="term" value="P:regulation of establishment of cell polarity"/>
    <property type="evidence" value="ECO:0007669"/>
    <property type="project" value="EnsemblFungi"/>
</dbReference>
<dbReference type="GeneID" id="34688023"/>
<evidence type="ECO:0000256" key="1">
    <source>
        <dbReference type="ARBA" id="ARBA00001970"/>
    </source>
</evidence>
<dbReference type="AlphaFoldDB" id="A0A0C7NDS8"/>
<evidence type="ECO:0000256" key="8">
    <source>
        <dbReference type="ARBA" id="ARBA00022723"/>
    </source>
</evidence>
<dbReference type="GO" id="GO:0005886">
    <property type="term" value="C:plasma membrane"/>
    <property type="evidence" value="ECO:0007669"/>
    <property type="project" value="EnsemblFungi"/>
</dbReference>
<evidence type="ECO:0000256" key="16">
    <source>
        <dbReference type="RuleBase" id="RU367059"/>
    </source>
</evidence>
<dbReference type="GO" id="GO:0005829">
    <property type="term" value="C:cytosol"/>
    <property type="evidence" value="ECO:0007669"/>
    <property type="project" value="EnsemblFungi"/>
</dbReference>
<evidence type="ECO:0000256" key="2">
    <source>
        <dbReference type="ARBA" id="ARBA00004406"/>
    </source>
</evidence>
<dbReference type="RefSeq" id="XP_022630677.1">
    <property type="nucleotide sequence ID" value="XM_022775313.1"/>
</dbReference>
<dbReference type="HOGENOM" id="CLU_045138_0_1_1"/>
<evidence type="ECO:0000256" key="14">
    <source>
        <dbReference type="ARBA" id="ARBA00024146"/>
    </source>
</evidence>
<evidence type="ECO:0000256" key="5">
    <source>
        <dbReference type="ARBA" id="ARBA00022448"/>
    </source>
</evidence>
<keyword evidence="12 16" id="KW-0445">Lipid transport</keyword>
<dbReference type="GO" id="GO:0043001">
    <property type="term" value="P:Golgi to plasma membrane protein transport"/>
    <property type="evidence" value="ECO:0007669"/>
    <property type="project" value="EnsemblFungi"/>
</dbReference>
<keyword evidence="7" id="KW-0349">Heme</keyword>